<evidence type="ECO:0000313" key="5">
    <source>
        <dbReference type="Proteomes" id="UP001165168"/>
    </source>
</evidence>
<reference evidence="4" key="1">
    <citation type="submission" date="2023-03" db="EMBL/GenBank/DDBJ databases">
        <title>Cellulosimicrobium cellulans NBRC 103059.</title>
        <authorList>
            <person name="Ichikawa N."/>
            <person name="Sato H."/>
            <person name="Tonouchi N."/>
        </authorList>
    </citation>
    <scope>NUCLEOTIDE SEQUENCE</scope>
    <source>
        <strain evidence="4">NBRC 103059</strain>
    </source>
</reference>
<dbReference type="InterPro" id="IPR011257">
    <property type="entry name" value="DNA_glycosylase"/>
</dbReference>
<dbReference type="GO" id="GO:0006285">
    <property type="term" value="P:base-excision repair, AP site formation"/>
    <property type="evidence" value="ECO:0007669"/>
    <property type="project" value="TreeGrafter"/>
</dbReference>
<dbReference type="GO" id="GO:0005737">
    <property type="term" value="C:cytoplasm"/>
    <property type="evidence" value="ECO:0007669"/>
    <property type="project" value="TreeGrafter"/>
</dbReference>
<comment type="caution">
    <text evidence="4">The sequence shown here is derived from an EMBL/GenBank/DDBJ whole genome shotgun (WGS) entry which is preliminary data.</text>
</comment>
<dbReference type="GO" id="GO:0032993">
    <property type="term" value="C:protein-DNA complex"/>
    <property type="evidence" value="ECO:0007669"/>
    <property type="project" value="TreeGrafter"/>
</dbReference>
<accession>A0AAV5P5X9</accession>
<dbReference type="InterPro" id="IPR051912">
    <property type="entry name" value="Alkylbase_DNA_Glycosylase/TA"/>
</dbReference>
<feature type="region of interest" description="Disordered" evidence="3">
    <location>
        <begin position="1"/>
        <end position="35"/>
    </location>
</feature>
<keyword evidence="1" id="KW-0227">DNA damage</keyword>
<dbReference type="Proteomes" id="UP001165168">
    <property type="component" value="Unassembled WGS sequence"/>
</dbReference>
<proteinExistence type="predicted"/>
<gene>
    <name evidence="4" type="ORF">Ccel01_20650</name>
</gene>
<dbReference type="GO" id="GO:0043916">
    <property type="term" value="F:DNA-7-methylguanine glycosylase activity"/>
    <property type="evidence" value="ECO:0007669"/>
    <property type="project" value="TreeGrafter"/>
</dbReference>
<dbReference type="GO" id="GO:0008725">
    <property type="term" value="F:DNA-3-methyladenine glycosylase activity"/>
    <property type="evidence" value="ECO:0007669"/>
    <property type="project" value="TreeGrafter"/>
</dbReference>
<dbReference type="Gene3D" id="1.10.340.30">
    <property type="entry name" value="Hypothetical protein, domain 2"/>
    <property type="match status" value="1"/>
</dbReference>
<evidence type="ECO:0000256" key="3">
    <source>
        <dbReference type="SAM" id="MobiDB-lite"/>
    </source>
</evidence>
<evidence type="ECO:0000256" key="2">
    <source>
        <dbReference type="ARBA" id="ARBA00023204"/>
    </source>
</evidence>
<evidence type="ECO:0008006" key="6">
    <source>
        <dbReference type="Google" id="ProtNLM"/>
    </source>
</evidence>
<dbReference type="RefSeq" id="WP_249355933.1">
    <property type="nucleotide sequence ID" value="NZ_BSTG01000002.1"/>
</dbReference>
<name>A0AAV5P5X9_CELCE</name>
<dbReference type="PANTHER" id="PTHR43003:SF6">
    <property type="entry name" value="DNA GLYCOSYLASE"/>
    <property type="match status" value="1"/>
</dbReference>
<dbReference type="PANTHER" id="PTHR43003">
    <property type="entry name" value="DNA-3-METHYLADENINE GLYCOSYLASE"/>
    <property type="match status" value="1"/>
</dbReference>
<evidence type="ECO:0000313" key="4">
    <source>
        <dbReference type="EMBL" id="GLY57463.1"/>
    </source>
</evidence>
<dbReference type="EMBL" id="BSTG01000002">
    <property type="protein sequence ID" value="GLY57463.1"/>
    <property type="molecule type" value="Genomic_DNA"/>
</dbReference>
<keyword evidence="2" id="KW-0234">DNA repair</keyword>
<dbReference type="GO" id="GO:0006307">
    <property type="term" value="P:DNA alkylation repair"/>
    <property type="evidence" value="ECO:0007669"/>
    <property type="project" value="TreeGrafter"/>
</dbReference>
<sequence>MTVLPSTGRAPAERTVGDLAQPGPTAPPGAPLARRFRSGRPLDLHLTLDRLARGPYDPTFRRTPSGDVWRTTRAESGPAAYRLVQTGPCDVVGHAWGPGAAEVLDGLPRLLGEDDDDTGFAPPAVLRDAHRRSPGLRIPRTGRVLEALVPAILEQRVQSVAAWRSWSWLLRRHGERAPGPAGDAGMLVVPDAATWARVPTWDWHRANVDPGRARTVVAAARVARRLEECDRLRDVQGAPAAHARLQAVPGVGVWTAAEVAQRALGDPDAVSVGDYHLAKAVGWALVGERVDDERMLELLAPYAPHRYRVVRLLEVSGRAQAPRRGPRLSIQDHRRN</sequence>
<dbReference type="GO" id="GO:0032131">
    <property type="term" value="F:alkylated DNA binding"/>
    <property type="evidence" value="ECO:0007669"/>
    <property type="project" value="TreeGrafter"/>
</dbReference>
<dbReference type="SUPFAM" id="SSF48150">
    <property type="entry name" value="DNA-glycosylase"/>
    <property type="match status" value="1"/>
</dbReference>
<evidence type="ECO:0000256" key="1">
    <source>
        <dbReference type="ARBA" id="ARBA00022763"/>
    </source>
</evidence>
<dbReference type="AlphaFoldDB" id="A0AAV5P5X9"/>
<organism evidence="4 5">
    <name type="scientific">Cellulosimicrobium cellulans</name>
    <name type="common">Arthrobacter luteus</name>
    <dbReference type="NCBI Taxonomy" id="1710"/>
    <lineage>
        <taxon>Bacteria</taxon>
        <taxon>Bacillati</taxon>
        <taxon>Actinomycetota</taxon>
        <taxon>Actinomycetes</taxon>
        <taxon>Micrococcales</taxon>
        <taxon>Promicromonosporaceae</taxon>
        <taxon>Cellulosimicrobium</taxon>
    </lineage>
</organism>
<protein>
    <recommendedName>
        <fullName evidence="6">3-methyladenine DNA glycosylase</fullName>
    </recommendedName>
</protein>